<dbReference type="Pfam" id="PF07678">
    <property type="entry name" value="TED_complement"/>
    <property type="match status" value="1"/>
</dbReference>
<dbReference type="SMART" id="SM00192">
    <property type="entry name" value="LDLa"/>
    <property type="match status" value="1"/>
</dbReference>
<dbReference type="EnsemblMetazoa" id="CapteT205314">
    <property type="protein sequence ID" value="CapteP205314"/>
    <property type="gene ID" value="CapteG205314"/>
</dbReference>
<evidence type="ECO:0000313" key="7">
    <source>
        <dbReference type="EMBL" id="ELT94762.1"/>
    </source>
</evidence>
<evidence type="ECO:0000256" key="2">
    <source>
        <dbReference type="PROSITE-ProRule" id="PRU00124"/>
    </source>
</evidence>
<dbReference type="SUPFAM" id="SSF49410">
    <property type="entry name" value="Alpha-macroglobulin receptor domain"/>
    <property type="match status" value="1"/>
</dbReference>
<dbReference type="InterPro" id="IPR011626">
    <property type="entry name" value="Alpha-macroglobulin_TED"/>
</dbReference>
<dbReference type="InterPro" id="IPR036055">
    <property type="entry name" value="LDL_receptor-like_sf"/>
</dbReference>
<dbReference type="InterPro" id="IPR036595">
    <property type="entry name" value="A-macroglobulin_rcpt-bd_sf"/>
</dbReference>
<evidence type="ECO:0000313" key="8">
    <source>
        <dbReference type="EnsemblMetazoa" id="CapteP205314"/>
    </source>
</evidence>
<feature type="domain" description="Alpha-2-macroglobulin" evidence="5">
    <location>
        <begin position="604"/>
        <end position="696"/>
    </location>
</feature>
<gene>
    <name evidence="7" type="ORF">CAPTEDRAFT_205314</name>
</gene>
<dbReference type="SUPFAM" id="SSF48239">
    <property type="entry name" value="Terpenoid cyclases/Protein prenyltransferases"/>
    <property type="match status" value="1"/>
</dbReference>
<dbReference type="Gene3D" id="2.60.40.2950">
    <property type="match status" value="1"/>
</dbReference>
<evidence type="ECO:0000259" key="6">
    <source>
        <dbReference type="SMART" id="SM01361"/>
    </source>
</evidence>
<dbReference type="Proteomes" id="UP000014760">
    <property type="component" value="Unassembled WGS sequence"/>
</dbReference>
<dbReference type="InterPro" id="IPR050473">
    <property type="entry name" value="A2M/Complement_sys"/>
</dbReference>
<keyword evidence="1 2" id="KW-1015">Disulfide bond</keyword>
<feature type="signal peptide" evidence="4">
    <location>
        <begin position="1"/>
        <end position="20"/>
    </location>
</feature>
<feature type="domain" description="Alpha-macroglobulin receptor-binding" evidence="6">
    <location>
        <begin position="1283"/>
        <end position="1363"/>
    </location>
</feature>
<dbReference type="InterPro" id="IPR008930">
    <property type="entry name" value="Terpenoid_cyclase/PrenylTrfase"/>
</dbReference>
<dbReference type="Gene3D" id="2.60.40.10">
    <property type="entry name" value="Immunoglobulins"/>
    <property type="match status" value="1"/>
</dbReference>
<dbReference type="Gene3D" id="2.60.40.1930">
    <property type="match status" value="1"/>
</dbReference>
<evidence type="ECO:0000256" key="4">
    <source>
        <dbReference type="SAM" id="SignalP"/>
    </source>
</evidence>
<dbReference type="InterPro" id="IPR009048">
    <property type="entry name" value="A-macroglobulin_rcpt-bd"/>
</dbReference>
<evidence type="ECO:0000256" key="1">
    <source>
        <dbReference type="ARBA" id="ARBA00023157"/>
    </source>
</evidence>
<dbReference type="EMBL" id="AMQN01012148">
    <property type="status" value="NOT_ANNOTATED_CDS"/>
    <property type="molecule type" value="Genomic_DNA"/>
</dbReference>
<feature type="transmembrane region" description="Helical" evidence="3">
    <location>
        <begin position="1403"/>
        <end position="1424"/>
    </location>
</feature>
<sequence>MAWFGGVLFVISICLSWSSCESDAGGMTGYRLANQQEFLVLAPKKVRPEQTYEVHVTLYKMRYEKLTVRAVLSRNEEEYASDSVAFYDPGTKSIQLEVPITTTPGLHKLSVEGILGGEMHRPVFKNVTEDGNGNIVRRWMQKQLNFGLFESQFQLSYPVTPGDWTFMVEAFGHVYTKSLSVVMWWPDESLFAVNVTTPMYIFDTEWGVAGTIFGEHRNSALYAWGNATISLTVKDKTGQILPGELRKVISYLSGSVPFEFTMEEIKETWGDVANTELHFKGWIKDWYFLDTQNGTAVTKVLKDGVRLTYLGRRLRTFKPNTPVTIYFAVQRADGTPYDGFYNRQIYIQRIATGSGAKSVPEELRVIPSDAIVRYTFYPSESDETIRVTAHHPNTGSQVEVRLFRYFSANNKYLALSSHTDMPKIVAGGNILLGSSLVMNTRQKTFSVAVSHEMAPTAKIVAYCVTNGEIVVDSLSFFVQDKRLTTGPFVHTWYYDDARWEESTFFSAPTNGMDTLSTVEASGLIALSDMNMTVLQEYTSCNRTLGLGLCPNGQCYKLSHKCDGTIHCNDGYDEVACPPNKSEMWSRRQPDIKNLHFMPRYFDPTDWMWKAAYIKPNGQVELRLDVPEYTDSSVMSGFILHPEHGLSLVEQPVEHDTSRLFLMFSEAPCTIRRGEQVGIRLALLNNWDQDQEIILMLHGGEDYRFIRVEEFGFVSSYNPRLLSGDIQTMIDMKAGEKRYVMMPIVPLIESGQLEVRISAYGPLKIDTEVVTIDVKYDGVGITDFIPYLLDLVNQGSQLIPDFNIPIPERFVEPGQRDVLYIPGSNVVSMGIHGDMVLPGLMLPQLSLFETIDTNLSPESADGYMFDYAVNLQTLNYLQVTNSLSREERERSLEFMRSILMRQYSYLQNDGSMKMFRRNSESCVWLTAYCMKVLHATVISQWSEQVFIPIDILNKMATWLSKQQIASGAVIETSEVYYNQNYRPFVRDMSNQTQEWHIPTTALTVIAMSLGTRLTGSAKIRADEVSRKGADYLAEKYLSINDPFQLAITAYALEVAKHRQKDNAYMRLRTFRRSGEFVYWASKEIPPNVVNIINTVPIMEPRSYFENLENSVMATSYSLMLYLAHNQLAESVPIMKWIVFQHKHLMFWSSTQDTLLALEALSEYAYRETNRDFYKLTLYLSGTAKESWGVHSHTLNKTNFDDLKVFPMQRAYGEIRARAIGTGYAYLGMKSYRHMEKAYQIEAQGPSFASYDIEVAEMSFRGRNASSLFMTICASWTRTDLYSESGMTFLKIAIPSGYTVTRDAIHALYSSGVPGLRRARFYDQTLVIFMETFTATRKCVSFEAKRWYPVANMSIAHDLQIRNYAEEGLYHQTSWEAYTLFHLHICQVCGSFQCPYCQFYNHSSLLSSTLLGVVVSAMLAMFVSLWY</sequence>
<dbReference type="PANTHER" id="PTHR11412:SF146">
    <property type="entry name" value="CD109 ANTIGEN"/>
    <property type="match status" value="1"/>
</dbReference>
<keyword evidence="3" id="KW-1133">Transmembrane helix</keyword>
<dbReference type="CDD" id="cd00112">
    <property type="entry name" value="LDLa"/>
    <property type="match status" value="1"/>
</dbReference>
<dbReference type="OrthoDB" id="6359008at2759"/>
<feature type="disulfide bond" evidence="2">
    <location>
        <begin position="561"/>
        <end position="576"/>
    </location>
</feature>
<dbReference type="Pfam" id="PF00207">
    <property type="entry name" value="A2M"/>
    <property type="match status" value="1"/>
</dbReference>
<keyword evidence="9" id="KW-1185">Reference proteome</keyword>
<dbReference type="GO" id="GO:0005615">
    <property type="term" value="C:extracellular space"/>
    <property type="evidence" value="ECO:0007669"/>
    <property type="project" value="InterPro"/>
</dbReference>
<dbReference type="SMART" id="SM01360">
    <property type="entry name" value="A2M"/>
    <property type="match status" value="1"/>
</dbReference>
<dbReference type="InterPro" id="IPR001599">
    <property type="entry name" value="Macroglobln_a2"/>
</dbReference>
<keyword evidence="3" id="KW-0812">Transmembrane</keyword>
<dbReference type="GO" id="GO:0004866">
    <property type="term" value="F:endopeptidase inhibitor activity"/>
    <property type="evidence" value="ECO:0007669"/>
    <property type="project" value="InterPro"/>
</dbReference>
<dbReference type="InterPro" id="IPR011625">
    <property type="entry name" value="A2M_N_BRD"/>
</dbReference>
<dbReference type="HOGENOM" id="CLU_001634_5_1_1"/>
<evidence type="ECO:0000259" key="5">
    <source>
        <dbReference type="SMART" id="SM01360"/>
    </source>
</evidence>
<dbReference type="Pfam" id="PF07677">
    <property type="entry name" value="A2M_recep"/>
    <property type="match status" value="1"/>
</dbReference>
<dbReference type="InterPro" id="IPR002172">
    <property type="entry name" value="LDrepeatLR_classA_rpt"/>
</dbReference>
<keyword evidence="4" id="KW-0732">Signal</keyword>
<evidence type="ECO:0000256" key="3">
    <source>
        <dbReference type="SAM" id="Phobius"/>
    </source>
</evidence>
<dbReference type="EMBL" id="KB309327">
    <property type="protein sequence ID" value="ELT94762.1"/>
    <property type="molecule type" value="Genomic_DNA"/>
</dbReference>
<dbReference type="STRING" id="283909.R7TMK1"/>
<keyword evidence="3" id="KW-0472">Membrane</keyword>
<dbReference type="FunCoup" id="R7TMK1">
    <property type="interactions" value="49"/>
</dbReference>
<dbReference type="Gene3D" id="1.50.10.20">
    <property type="match status" value="1"/>
</dbReference>
<feature type="disulfide bond" evidence="2">
    <location>
        <begin position="549"/>
        <end position="567"/>
    </location>
</feature>
<reference evidence="9" key="1">
    <citation type="submission" date="2012-12" db="EMBL/GenBank/DDBJ databases">
        <authorList>
            <person name="Hellsten U."/>
            <person name="Grimwood J."/>
            <person name="Chapman J.A."/>
            <person name="Shapiro H."/>
            <person name="Aerts A."/>
            <person name="Otillar R.P."/>
            <person name="Terry A.Y."/>
            <person name="Boore J.L."/>
            <person name="Simakov O."/>
            <person name="Marletaz F."/>
            <person name="Cho S.-J."/>
            <person name="Edsinger-Gonzales E."/>
            <person name="Havlak P."/>
            <person name="Kuo D.-H."/>
            <person name="Larsson T."/>
            <person name="Lv J."/>
            <person name="Arendt D."/>
            <person name="Savage R."/>
            <person name="Osoegawa K."/>
            <person name="de Jong P."/>
            <person name="Lindberg D.R."/>
            <person name="Seaver E.C."/>
            <person name="Weisblat D.A."/>
            <person name="Putnam N.H."/>
            <person name="Grigoriev I.V."/>
            <person name="Rokhsar D.S."/>
        </authorList>
    </citation>
    <scope>NUCLEOTIDE SEQUENCE</scope>
    <source>
        <strain evidence="9">I ESC-2004</strain>
    </source>
</reference>
<proteinExistence type="predicted"/>
<evidence type="ECO:0000313" key="9">
    <source>
        <dbReference type="Proteomes" id="UP000014760"/>
    </source>
</evidence>
<name>R7TMK1_CAPTE</name>
<dbReference type="Pfam" id="PF07703">
    <property type="entry name" value="A2M_BRD"/>
    <property type="match status" value="1"/>
</dbReference>
<protein>
    <recommendedName>
        <fullName evidence="10">CD109 antigen</fullName>
    </recommendedName>
</protein>
<accession>R7TMK1</accession>
<dbReference type="Gene3D" id="2.60.40.690">
    <property type="entry name" value="Alpha-macroglobulin, receptor-binding domain"/>
    <property type="match status" value="1"/>
</dbReference>
<feature type="chain" id="PRO_5008787151" description="CD109 antigen" evidence="4">
    <location>
        <begin position="21"/>
        <end position="1425"/>
    </location>
</feature>
<organism evidence="7">
    <name type="scientific">Capitella teleta</name>
    <name type="common">Polychaete worm</name>
    <dbReference type="NCBI Taxonomy" id="283909"/>
    <lineage>
        <taxon>Eukaryota</taxon>
        <taxon>Metazoa</taxon>
        <taxon>Spiralia</taxon>
        <taxon>Lophotrochozoa</taxon>
        <taxon>Annelida</taxon>
        <taxon>Polychaeta</taxon>
        <taxon>Sedentaria</taxon>
        <taxon>Scolecida</taxon>
        <taxon>Capitellidae</taxon>
        <taxon>Capitella</taxon>
    </lineage>
</organism>
<dbReference type="PROSITE" id="PS50068">
    <property type="entry name" value="LDLRA_2"/>
    <property type="match status" value="1"/>
</dbReference>
<evidence type="ECO:0008006" key="10">
    <source>
        <dbReference type="Google" id="ProtNLM"/>
    </source>
</evidence>
<dbReference type="OMA" id="FAQVMKR"/>
<comment type="caution">
    <text evidence="2">Lacks conserved residue(s) required for the propagation of feature annotation.</text>
</comment>
<dbReference type="SMART" id="SM01361">
    <property type="entry name" value="A2M_recep"/>
    <property type="match status" value="1"/>
</dbReference>
<reference evidence="7 9" key="2">
    <citation type="journal article" date="2013" name="Nature">
        <title>Insights into bilaterian evolution from three spiralian genomes.</title>
        <authorList>
            <person name="Simakov O."/>
            <person name="Marletaz F."/>
            <person name="Cho S.J."/>
            <person name="Edsinger-Gonzales E."/>
            <person name="Havlak P."/>
            <person name="Hellsten U."/>
            <person name="Kuo D.H."/>
            <person name="Larsson T."/>
            <person name="Lv J."/>
            <person name="Arendt D."/>
            <person name="Savage R."/>
            <person name="Osoegawa K."/>
            <person name="de Jong P."/>
            <person name="Grimwood J."/>
            <person name="Chapman J.A."/>
            <person name="Shapiro H."/>
            <person name="Aerts A."/>
            <person name="Otillar R.P."/>
            <person name="Terry A.Y."/>
            <person name="Boore J.L."/>
            <person name="Grigoriev I.V."/>
            <person name="Lindberg D.R."/>
            <person name="Seaver E.C."/>
            <person name="Weisblat D.A."/>
            <person name="Putnam N.H."/>
            <person name="Rokhsar D.S."/>
        </authorList>
    </citation>
    <scope>NUCLEOTIDE SEQUENCE</scope>
    <source>
        <strain evidence="7 9">I ESC-2004</strain>
    </source>
</reference>
<dbReference type="SUPFAM" id="SSF57424">
    <property type="entry name" value="LDL receptor-like module"/>
    <property type="match status" value="1"/>
</dbReference>
<reference evidence="8" key="3">
    <citation type="submission" date="2015-06" db="UniProtKB">
        <authorList>
            <consortium name="EnsemblMetazoa"/>
        </authorList>
    </citation>
    <scope>IDENTIFICATION</scope>
</reference>
<dbReference type="InterPro" id="IPR013783">
    <property type="entry name" value="Ig-like_fold"/>
</dbReference>
<dbReference type="Gene3D" id="4.10.400.10">
    <property type="entry name" value="Low-density Lipoprotein Receptor"/>
    <property type="match status" value="1"/>
</dbReference>
<dbReference type="PANTHER" id="PTHR11412">
    <property type="entry name" value="MACROGLOBULIN / COMPLEMENT"/>
    <property type="match status" value="1"/>
</dbReference>